<organism evidence="2 3">
    <name type="scientific">Cellulomonas aerilata</name>
    <dbReference type="NCBI Taxonomy" id="515326"/>
    <lineage>
        <taxon>Bacteria</taxon>
        <taxon>Bacillati</taxon>
        <taxon>Actinomycetota</taxon>
        <taxon>Actinomycetes</taxon>
        <taxon>Micrococcales</taxon>
        <taxon>Cellulomonadaceae</taxon>
        <taxon>Cellulomonas</taxon>
    </lineage>
</organism>
<keyword evidence="3" id="KW-1185">Reference proteome</keyword>
<protein>
    <recommendedName>
        <fullName evidence="4">DUF4157 domain-containing protein</fullName>
    </recommendedName>
</protein>
<keyword evidence="1" id="KW-0732">Signal</keyword>
<comment type="caution">
    <text evidence="2">The sequence shown here is derived from an EMBL/GenBank/DDBJ whole genome shotgun (WGS) entry which is preliminary data.</text>
</comment>
<evidence type="ECO:0000256" key="1">
    <source>
        <dbReference type="SAM" id="SignalP"/>
    </source>
</evidence>
<dbReference type="AlphaFoldDB" id="A0A512DBI5"/>
<reference evidence="2 3" key="1">
    <citation type="submission" date="2019-07" db="EMBL/GenBank/DDBJ databases">
        <title>Whole genome shotgun sequence of Cellulomonas aerilata NBRC 106308.</title>
        <authorList>
            <person name="Hosoyama A."/>
            <person name="Uohara A."/>
            <person name="Ohji S."/>
            <person name="Ichikawa N."/>
        </authorList>
    </citation>
    <scope>NUCLEOTIDE SEQUENCE [LARGE SCALE GENOMIC DNA]</scope>
    <source>
        <strain evidence="2 3">NBRC 106308</strain>
    </source>
</reference>
<feature type="chain" id="PRO_5022182617" description="DUF4157 domain-containing protein" evidence="1">
    <location>
        <begin position="34"/>
        <end position="229"/>
    </location>
</feature>
<accession>A0A512DBI5</accession>
<dbReference type="Proteomes" id="UP000321181">
    <property type="component" value="Unassembled WGS sequence"/>
</dbReference>
<dbReference type="InterPro" id="IPR006311">
    <property type="entry name" value="TAT_signal"/>
</dbReference>
<feature type="signal peptide" evidence="1">
    <location>
        <begin position="1"/>
        <end position="33"/>
    </location>
</feature>
<name>A0A512DBI5_9CELL</name>
<evidence type="ECO:0008006" key="4">
    <source>
        <dbReference type="Google" id="ProtNLM"/>
    </source>
</evidence>
<gene>
    <name evidence="2" type="ORF">CAE01nite_15670</name>
</gene>
<evidence type="ECO:0000313" key="3">
    <source>
        <dbReference type="Proteomes" id="UP000321181"/>
    </source>
</evidence>
<dbReference type="PROSITE" id="PS51318">
    <property type="entry name" value="TAT"/>
    <property type="match status" value="1"/>
</dbReference>
<sequence length="229" mass="23182">MVDMSVLGASSTHRRRLIALALASALTAGVAGADLVSTASQAIAGTAPGTTTASARTPASAPTSAGVPVSVPADVPFHLDVVPVTVTADPAAAGTVQEVAAATLAQLPGSGGVVLTFDRPELAGHLGGVFMNRPGEILVSASRLTGRPGQTADVVRHEMAHVYQARLATTRGLRTVNARMVELFGPNGLERAADCVAVAFGATWTQYPTDCAGPERVAAVQALIEGRMP</sequence>
<dbReference type="EMBL" id="BJYY01000012">
    <property type="protein sequence ID" value="GEO33842.1"/>
    <property type="molecule type" value="Genomic_DNA"/>
</dbReference>
<evidence type="ECO:0000313" key="2">
    <source>
        <dbReference type="EMBL" id="GEO33842.1"/>
    </source>
</evidence>
<proteinExistence type="predicted"/>